<dbReference type="EMBL" id="BRXE01000179">
    <property type="protein sequence ID" value="GLB86758.1"/>
    <property type="molecule type" value="Genomic_DNA"/>
</dbReference>
<organism evidence="2 3">
    <name type="scientific">Mycobacterium kiyosense</name>
    <dbReference type="NCBI Taxonomy" id="2871094"/>
    <lineage>
        <taxon>Bacteria</taxon>
        <taxon>Bacillati</taxon>
        <taxon>Actinomycetota</taxon>
        <taxon>Actinomycetes</taxon>
        <taxon>Mycobacteriales</taxon>
        <taxon>Mycobacteriaceae</taxon>
        <taxon>Mycobacterium</taxon>
    </lineage>
</organism>
<dbReference type="Proteomes" id="UP001064782">
    <property type="component" value="Unassembled WGS sequence"/>
</dbReference>
<dbReference type="Proteomes" id="UP001165663">
    <property type="component" value="Unassembled WGS sequence"/>
</dbReference>
<proteinExistence type="predicted"/>
<accession>A0A9P3UU27</accession>
<comment type="caution">
    <text evidence="2">The sequence shown here is derived from an EMBL/GenBank/DDBJ whole genome shotgun (WGS) entry which is preliminary data.</text>
</comment>
<evidence type="ECO:0000313" key="2">
    <source>
        <dbReference type="EMBL" id="GLD30195.1"/>
    </source>
</evidence>
<reference evidence="2" key="1">
    <citation type="submission" date="2022-08" db="EMBL/GenBank/DDBJ databases">
        <title>Mycobacterium kiyosense sp. nov., scotochromogenic slow-glowing species isolated from respiratory specimens.</title>
        <authorList>
            <person name="Fukano H."/>
            <person name="Kazumi Y."/>
            <person name="Sakagami N."/>
            <person name="Ato M."/>
            <person name="Mitarai S."/>
            <person name="Hoshino Y."/>
        </authorList>
    </citation>
    <scope>NUCLEOTIDE SEQUENCE</scope>
    <source>
        <strain evidence="2">1413</strain>
        <strain evidence="1">SRL2020-028</strain>
    </source>
</reference>
<dbReference type="EMBL" id="BRZI01000011">
    <property type="protein sequence ID" value="GLD30195.1"/>
    <property type="molecule type" value="Genomic_DNA"/>
</dbReference>
<protein>
    <submittedName>
        <fullName evidence="2">Uncharacterized protein</fullName>
    </submittedName>
</protein>
<dbReference type="AlphaFoldDB" id="A0A9P3UU27"/>
<evidence type="ECO:0000313" key="1">
    <source>
        <dbReference type="EMBL" id="GLB86758.1"/>
    </source>
</evidence>
<evidence type="ECO:0000313" key="3">
    <source>
        <dbReference type="Proteomes" id="UP001064782"/>
    </source>
</evidence>
<keyword evidence="3" id="KW-1185">Reference proteome</keyword>
<gene>
    <name evidence="2" type="ORF">Mkiyose1413_20780</name>
    <name evidence="1" type="ORF">SRL2020028_60140</name>
</gene>
<name>A0A9P3UU27_9MYCO</name>
<sequence>MQPIPARRHVGLELGGLAVRKFIGLSLAAAIAPIVVALGSGSAHADTDLGKQCSPEGAKVWGNPGPIFCARQPDGQLQWVSIPANAMCVAFCVNDPFGGP</sequence>